<proteinExistence type="predicted"/>
<evidence type="ECO:0000313" key="2">
    <source>
        <dbReference type="Proteomes" id="UP000300142"/>
    </source>
</evidence>
<dbReference type="EMBL" id="BJCE01000050">
    <property type="protein sequence ID" value="GCL36787.1"/>
    <property type="molecule type" value="Genomic_DNA"/>
</dbReference>
<sequence>MITSLIAGLSILLLTGLTNSYISYWLFVEHPKHEQNKSS</sequence>
<organism evidence="1 2">
    <name type="scientific">Sphaerospermopsis reniformis</name>
    <dbReference type="NCBI Taxonomy" id="531300"/>
    <lineage>
        <taxon>Bacteria</taxon>
        <taxon>Bacillati</taxon>
        <taxon>Cyanobacteriota</taxon>
        <taxon>Cyanophyceae</taxon>
        <taxon>Nostocales</taxon>
        <taxon>Aphanizomenonaceae</taxon>
        <taxon>Sphaerospermopsis</taxon>
    </lineage>
</organism>
<comment type="caution">
    <text evidence="1">The sequence shown here is derived from an EMBL/GenBank/DDBJ whole genome shotgun (WGS) entry which is preliminary data.</text>
</comment>
<dbReference type="AlphaFoldDB" id="A0A479ZWB5"/>
<evidence type="ECO:0000313" key="1">
    <source>
        <dbReference type="EMBL" id="GCL36787.1"/>
    </source>
</evidence>
<reference evidence="2" key="1">
    <citation type="submission" date="2019-02" db="EMBL/GenBank/DDBJ databases">
        <title>Draft genome sequence of Sphaerospermopsis reniformis NIES-1949.</title>
        <authorList>
            <person name="Yamaguchi H."/>
            <person name="Suzuki S."/>
            <person name="Kawachi M."/>
        </authorList>
    </citation>
    <scope>NUCLEOTIDE SEQUENCE [LARGE SCALE GENOMIC DNA]</scope>
    <source>
        <strain evidence="2">NIES-1949</strain>
    </source>
</reference>
<dbReference type="Proteomes" id="UP000300142">
    <property type="component" value="Unassembled WGS sequence"/>
</dbReference>
<keyword evidence="2" id="KW-1185">Reference proteome</keyword>
<protein>
    <submittedName>
        <fullName evidence="1">Uncharacterized protein</fullName>
    </submittedName>
</protein>
<accession>A0A479ZWB5</accession>
<gene>
    <name evidence="1" type="ORF">SR1949_18930</name>
</gene>
<name>A0A479ZWB5_9CYAN</name>